<reference evidence="4" key="1">
    <citation type="submission" date="2016-06" db="UniProtKB">
        <authorList>
            <consortium name="WormBaseParasite"/>
        </authorList>
    </citation>
    <scope>IDENTIFICATION</scope>
</reference>
<organism evidence="4">
    <name type="scientific">Schistosoma curassoni</name>
    <dbReference type="NCBI Taxonomy" id="6186"/>
    <lineage>
        <taxon>Eukaryota</taxon>
        <taxon>Metazoa</taxon>
        <taxon>Spiralia</taxon>
        <taxon>Lophotrochozoa</taxon>
        <taxon>Platyhelminthes</taxon>
        <taxon>Trematoda</taxon>
        <taxon>Digenea</taxon>
        <taxon>Strigeidida</taxon>
        <taxon>Schistosomatoidea</taxon>
        <taxon>Schistosomatidae</taxon>
        <taxon>Schistosoma</taxon>
    </lineage>
</organism>
<keyword evidence="3" id="KW-1185">Reference proteome</keyword>
<evidence type="ECO:0000313" key="2">
    <source>
        <dbReference type="EMBL" id="VDO77083.1"/>
    </source>
</evidence>
<dbReference type="EMBL" id="UZAK01002875">
    <property type="protein sequence ID" value="VDO77083.1"/>
    <property type="molecule type" value="Genomic_DNA"/>
</dbReference>
<dbReference type="Proteomes" id="UP000279833">
    <property type="component" value="Unassembled WGS sequence"/>
</dbReference>
<dbReference type="AlphaFoldDB" id="A0A183JJD5"/>
<reference evidence="2 3" key="2">
    <citation type="submission" date="2018-11" db="EMBL/GenBank/DDBJ databases">
        <authorList>
            <consortium name="Pathogen Informatics"/>
        </authorList>
    </citation>
    <scope>NUCLEOTIDE SEQUENCE [LARGE SCALE GENOMIC DNA]</scope>
    <source>
        <strain evidence="2">Dakar</strain>
        <strain evidence="3">Dakar, Senegal</strain>
    </source>
</reference>
<evidence type="ECO:0000313" key="4">
    <source>
        <dbReference type="WBParaSite" id="SCUD_0000281001-mRNA-1"/>
    </source>
</evidence>
<name>A0A183JJD5_9TREM</name>
<dbReference type="WBParaSite" id="SCUD_0000281001-mRNA-1">
    <property type="protein sequence ID" value="SCUD_0000281001-mRNA-1"/>
    <property type="gene ID" value="SCUD_0000281001"/>
</dbReference>
<sequence>MCTIGLVWDPVKAPDIRFSSSHFRKQHPWCEKAKHRDQNPVYGPKVVPRLAQASSRPLHTNTRSDCYYCNRFGKLARKCGHNDAFLSKRSSANRFGAQCIQNENIVQRTKLNRAVIPSAPPPSSFPVPGLPPTPPPTYQESVTLPLPPEYEERLPEVTNYQNNVDMDATLSTDEEGIVSTSSKEFTGRDNDNDENAYDNRL</sequence>
<evidence type="ECO:0000313" key="3">
    <source>
        <dbReference type="Proteomes" id="UP000279833"/>
    </source>
</evidence>
<gene>
    <name evidence="2" type="ORF">SCUD_LOCUS2811</name>
</gene>
<protein>
    <submittedName>
        <fullName evidence="4">CCHC-type domain-containing protein</fullName>
    </submittedName>
</protein>
<feature type="region of interest" description="Disordered" evidence="1">
    <location>
        <begin position="118"/>
        <end position="140"/>
    </location>
</feature>
<evidence type="ECO:0000256" key="1">
    <source>
        <dbReference type="SAM" id="MobiDB-lite"/>
    </source>
</evidence>
<dbReference type="STRING" id="6186.A0A183JJD5"/>
<feature type="region of interest" description="Disordered" evidence="1">
    <location>
        <begin position="167"/>
        <end position="201"/>
    </location>
</feature>
<feature type="compositionally biased region" description="Pro residues" evidence="1">
    <location>
        <begin position="118"/>
        <end position="137"/>
    </location>
</feature>
<proteinExistence type="predicted"/>
<accession>A0A183JJD5</accession>
<feature type="compositionally biased region" description="Acidic residues" evidence="1">
    <location>
        <begin position="191"/>
        <end position="201"/>
    </location>
</feature>